<evidence type="ECO:0000313" key="4">
    <source>
        <dbReference type="Proteomes" id="UP000186176"/>
    </source>
</evidence>
<dbReference type="GeneID" id="39978672"/>
<accession>A0A1J4MMD3</accession>
<reference evidence="3 4" key="1">
    <citation type="submission" date="2016-10" db="EMBL/GenBank/DDBJ databases">
        <title>Reductive evolution of mitochondrial metabolism and differential evolution of invasion-related proteins in Cryptosporidium.</title>
        <authorList>
            <person name="Liu S."/>
            <person name="Roellig D.M."/>
            <person name="Guo Y."/>
            <person name="Li N."/>
            <person name="Frace M.A."/>
            <person name="Tang K."/>
            <person name="Zhang L."/>
            <person name="Feng Y."/>
            <person name="Xiao L."/>
        </authorList>
    </citation>
    <scope>NUCLEOTIDE SEQUENCE [LARGE SCALE GENOMIC DNA]</scope>
    <source>
        <strain evidence="3">39726</strain>
    </source>
</reference>
<dbReference type="GO" id="GO:0080120">
    <property type="term" value="P:CAAX-box protein maturation"/>
    <property type="evidence" value="ECO:0007669"/>
    <property type="project" value="UniProtKB-ARBA"/>
</dbReference>
<dbReference type="EMBL" id="LRBP01000001">
    <property type="protein sequence ID" value="OII75360.1"/>
    <property type="molecule type" value="Genomic_DNA"/>
</dbReference>
<dbReference type="Proteomes" id="UP000186176">
    <property type="component" value="Unassembled WGS sequence"/>
</dbReference>
<keyword evidence="1" id="KW-0812">Transmembrane</keyword>
<name>A0A1J4MMD3_9CRYT</name>
<organism evidence="3 4">
    <name type="scientific">Cryptosporidium ubiquitum</name>
    <dbReference type="NCBI Taxonomy" id="857276"/>
    <lineage>
        <taxon>Eukaryota</taxon>
        <taxon>Sar</taxon>
        <taxon>Alveolata</taxon>
        <taxon>Apicomplexa</taxon>
        <taxon>Conoidasida</taxon>
        <taxon>Coccidia</taxon>
        <taxon>Eucoccidiorida</taxon>
        <taxon>Eimeriorina</taxon>
        <taxon>Cryptosporidiidae</taxon>
        <taxon>Cryptosporidium</taxon>
    </lineage>
</organism>
<dbReference type="AlphaFoldDB" id="A0A1J4MMD3"/>
<dbReference type="RefSeq" id="XP_028876367.1">
    <property type="nucleotide sequence ID" value="XM_029018893.1"/>
</dbReference>
<comment type="caution">
    <text evidence="3">The sequence shown here is derived from an EMBL/GenBank/DDBJ whole genome shotgun (WGS) entry which is preliminary data.</text>
</comment>
<feature type="transmembrane region" description="Helical" evidence="1">
    <location>
        <begin position="269"/>
        <end position="291"/>
    </location>
</feature>
<feature type="transmembrane region" description="Helical" evidence="1">
    <location>
        <begin position="12"/>
        <end position="30"/>
    </location>
</feature>
<dbReference type="InterPro" id="IPR003675">
    <property type="entry name" value="Rce1/LyrA-like_dom"/>
</dbReference>
<feature type="domain" description="CAAX prenyl protease 2/Lysostaphin resistance protein A-like" evidence="2">
    <location>
        <begin position="135"/>
        <end position="281"/>
    </location>
</feature>
<proteinExistence type="predicted"/>
<dbReference type="GO" id="GO:0004175">
    <property type="term" value="F:endopeptidase activity"/>
    <property type="evidence" value="ECO:0007669"/>
    <property type="project" value="UniProtKB-ARBA"/>
</dbReference>
<feature type="transmembrane region" description="Helical" evidence="1">
    <location>
        <begin position="36"/>
        <end position="57"/>
    </location>
</feature>
<feature type="transmembrane region" description="Helical" evidence="1">
    <location>
        <begin position="133"/>
        <end position="154"/>
    </location>
</feature>
<dbReference type="Pfam" id="PF02517">
    <property type="entry name" value="Rce1-like"/>
    <property type="match status" value="1"/>
</dbReference>
<protein>
    <recommendedName>
        <fullName evidence="2">CAAX prenyl protease 2/Lysostaphin resistance protein A-like domain-containing protein</fullName>
    </recommendedName>
</protein>
<sequence length="296" mass="34285">MISKFKNIQFIKILIVGILPCLNALFWLGFISNGLFAMYSMHFICMILVPTFCYGFKFLRSNLSDVIEYGKNFDIMKCIYICFFTSASGTACLFLLLEVSKIIPAFDLLKIEGIRDGLIKEGIIKDPKDGLSFFIWFSSIYFSIVNPIIEELFWRSFVYKELTMSLRIQNESNLRSNYIINEIRDNYSDFLMARDHSNYLIEKCQDIESGQINYKENTELASIISSALYSLYHFFVLIHFTSITFSALSTVSLAIAGRMLLYVSRKLDIIYSIYIHIGMDISIVLFLMLSLKERKI</sequence>
<feature type="transmembrane region" description="Helical" evidence="1">
    <location>
        <begin position="231"/>
        <end position="257"/>
    </location>
</feature>
<keyword evidence="1" id="KW-1133">Transmembrane helix</keyword>
<keyword evidence="1" id="KW-0472">Membrane</keyword>
<evidence type="ECO:0000259" key="2">
    <source>
        <dbReference type="Pfam" id="PF02517"/>
    </source>
</evidence>
<gene>
    <name evidence="3" type="ORF">cubi_01881</name>
</gene>
<dbReference type="VEuPathDB" id="CryptoDB:cubi_01881"/>
<evidence type="ECO:0000256" key="1">
    <source>
        <dbReference type="SAM" id="Phobius"/>
    </source>
</evidence>
<evidence type="ECO:0000313" key="3">
    <source>
        <dbReference type="EMBL" id="OII75360.1"/>
    </source>
</evidence>
<keyword evidence="4" id="KW-1185">Reference proteome</keyword>
<dbReference type="OrthoDB" id="337361at2759"/>
<feature type="transmembrane region" description="Helical" evidence="1">
    <location>
        <begin position="78"/>
        <end position="97"/>
    </location>
</feature>